<evidence type="ECO:0000256" key="1">
    <source>
        <dbReference type="SAM" id="MobiDB-lite"/>
    </source>
</evidence>
<proteinExistence type="predicted"/>
<feature type="transmembrane region" description="Helical" evidence="2">
    <location>
        <begin position="316"/>
        <end position="337"/>
    </location>
</feature>
<evidence type="ECO:0000313" key="4">
    <source>
        <dbReference type="Proteomes" id="UP000241769"/>
    </source>
</evidence>
<feature type="transmembrane region" description="Helical" evidence="2">
    <location>
        <begin position="94"/>
        <end position="114"/>
    </location>
</feature>
<keyword evidence="4" id="KW-1185">Reference proteome</keyword>
<keyword evidence="2" id="KW-1133">Transmembrane helix</keyword>
<sequence>MRGKRNSESVGVPDRLRDISIIRRMRWQWFVLFSLMFGTTSALECLNGAKVIKRTNNALNSMEEVCGCLSLWEGERCQTPWINDTEWLFCFRTYHITVCFIFLTLAFWCCREIIAVVRTSEDFRIYSVATYCLSLGLLGCLIRIFAFAVDPHGAYDIITREKKLGLFITLYAGPVISWISAGYGVCLYWMEVCRYQEFDKDSRFVKKLRPTLYGLVIACWIVLGYVTIMPASAGNTTADIVRYTCSTIFTLGFLIVSMVYGTSLRSQLSGLNLLQAKILRRRISVYMTLLPIVFIIICVCHISFIKGYAYEKYSFLYVHCINRVAEFLLVLNWVLLFRRSDAGRKEKETDTRSSDSILGDSQNSKKAIRRRKKRNTNQQTRGIGDLRIE</sequence>
<dbReference type="FunCoup" id="A0A2P6NWD6">
    <property type="interactions" value="10"/>
</dbReference>
<dbReference type="EMBL" id="MDYQ01000012">
    <property type="protein sequence ID" value="PRP88273.1"/>
    <property type="molecule type" value="Genomic_DNA"/>
</dbReference>
<feature type="transmembrane region" description="Helical" evidence="2">
    <location>
        <begin position="283"/>
        <end position="304"/>
    </location>
</feature>
<feature type="compositionally biased region" description="Basic residues" evidence="1">
    <location>
        <begin position="366"/>
        <end position="375"/>
    </location>
</feature>
<keyword evidence="2" id="KW-0812">Transmembrane</keyword>
<dbReference type="Proteomes" id="UP000241769">
    <property type="component" value="Unassembled WGS sequence"/>
</dbReference>
<feature type="transmembrane region" description="Helical" evidence="2">
    <location>
        <begin position="240"/>
        <end position="262"/>
    </location>
</feature>
<keyword evidence="2" id="KW-0472">Membrane</keyword>
<feature type="transmembrane region" description="Helical" evidence="2">
    <location>
        <begin position="29"/>
        <end position="49"/>
    </location>
</feature>
<feature type="transmembrane region" description="Helical" evidence="2">
    <location>
        <begin position="168"/>
        <end position="190"/>
    </location>
</feature>
<dbReference type="InParanoid" id="A0A2P6NWD6"/>
<feature type="region of interest" description="Disordered" evidence="1">
    <location>
        <begin position="347"/>
        <end position="389"/>
    </location>
</feature>
<feature type="transmembrane region" description="Helical" evidence="2">
    <location>
        <begin position="211"/>
        <end position="228"/>
    </location>
</feature>
<comment type="caution">
    <text evidence="3">The sequence shown here is derived from an EMBL/GenBank/DDBJ whole genome shotgun (WGS) entry which is preliminary data.</text>
</comment>
<name>A0A2P6NWD6_9EUKA</name>
<reference evidence="3 4" key="1">
    <citation type="journal article" date="2018" name="Genome Biol. Evol.">
        <title>Multiple Roots of Fruiting Body Formation in Amoebozoa.</title>
        <authorList>
            <person name="Hillmann F."/>
            <person name="Forbes G."/>
            <person name="Novohradska S."/>
            <person name="Ferling I."/>
            <person name="Riege K."/>
            <person name="Groth M."/>
            <person name="Westermann M."/>
            <person name="Marz M."/>
            <person name="Spaller T."/>
            <person name="Winckler T."/>
            <person name="Schaap P."/>
            <person name="Glockner G."/>
        </authorList>
    </citation>
    <scope>NUCLEOTIDE SEQUENCE [LARGE SCALE GENOMIC DNA]</scope>
    <source>
        <strain evidence="3 4">Jena</strain>
    </source>
</reference>
<feature type="compositionally biased region" description="Polar residues" evidence="1">
    <location>
        <begin position="354"/>
        <end position="365"/>
    </location>
</feature>
<accession>A0A2P6NWD6</accession>
<organism evidence="3 4">
    <name type="scientific">Planoprotostelium fungivorum</name>
    <dbReference type="NCBI Taxonomy" id="1890364"/>
    <lineage>
        <taxon>Eukaryota</taxon>
        <taxon>Amoebozoa</taxon>
        <taxon>Evosea</taxon>
        <taxon>Variosea</taxon>
        <taxon>Cavosteliida</taxon>
        <taxon>Cavosteliaceae</taxon>
        <taxon>Planoprotostelium</taxon>
    </lineage>
</organism>
<gene>
    <name evidence="3" type="ORF">PROFUN_03382</name>
</gene>
<evidence type="ECO:0000256" key="2">
    <source>
        <dbReference type="SAM" id="Phobius"/>
    </source>
</evidence>
<protein>
    <submittedName>
        <fullName evidence="3">Uncharacterized protein</fullName>
    </submittedName>
</protein>
<evidence type="ECO:0000313" key="3">
    <source>
        <dbReference type="EMBL" id="PRP88273.1"/>
    </source>
</evidence>
<feature type="transmembrane region" description="Helical" evidence="2">
    <location>
        <begin position="126"/>
        <end position="148"/>
    </location>
</feature>
<dbReference type="AlphaFoldDB" id="A0A2P6NWD6"/>